<dbReference type="AlphaFoldDB" id="A0A9D2LH43"/>
<reference evidence="5" key="2">
    <citation type="submission" date="2021-04" db="EMBL/GenBank/DDBJ databases">
        <authorList>
            <person name="Gilroy R."/>
        </authorList>
    </citation>
    <scope>NUCLEOTIDE SEQUENCE</scope>
    <source>
        <strain evidence="5">ChiBcec18-1249</strain>
    </source>
</reference>
<dbReference type="InterPro" id="IPR018062">
    <property type="entry name" value="HTH_AraC-typ_CS"/>
</dbReference>
<dbReference type="Gene3D" id="1.10.10.60">
    <property type="entry name" value="Homeodomain-like"/>
    <property type="match status" value="1"/>
</dbReference>
<evidence type="ECO:0000313" key="6">
    <source>
        <dbReference type="Proteomes" id="UP000823824"/>
    </source>
</evidence>
<dbReference type="SUPFAM" id="SSF46689">
    <property type="entry name" value="Homeodomain-like"/>
    <property type="match status" value="2"/>
</dbReference>
<evidence type="ECO:0000256" key="2">
    <source>
        <dbReference type="ARBA" id="ARBA00023125"/>
    </source>
</evidence>
<keyword evidence="3" id="KW-0804">Transcription</keyword>
<evidence type="ECO:0000313" key="5">
    <source>
        <dbReference type="EMBL" id="HJB12617.1"/>
    </source>
</evidence>
<dbReference type="GO" id="GO:0043565">
    <property type="term" value="F:sequence-specific DNA binding"/>
    <property type="evidence" value="ECO:0007669"/>
    <property type="project" value="InterPro"/>
</dbReference>
<sequence length="294" mass="32954">MEQQKQGWVRVTVPTPGQTLCTAVFPAGSSCTAPPPGQGLLELLLCRSGRLQLAFGDGRTAALGPGDLLVRTAWAGEAKASAPLGDAVFVEMAMEEETLSQLYRGLSLPPVTLEQVRRRTEGGWTVLRDKDWSGPVLEALEQLFRDEQGGYVLLRALERLYLLCRQPENQQPPGGVYFDRYQRDAAERVRAYMVEHLDSRVTVEELAKRFQISATTLKACFRHLYGEPLHTYLQRYRLETAAELLRTTDLSVLEVAAAVGYSGTSRFGTAFKELYRQTPGAYRRDLREENVQNR</sequence>
<dbReference type="PROSITE" id="PS51257">
    <property type="entry name" value="PROKAR_LIPOPROTEIN"/>
    <property type="match status" value="1"/>
</dbReference>
<dbReference type="PRINTS" id="PR00032">
    <property type="entry name" value="HTHARAC"/>
</dbReference>
<dbReference type="PROSITE" id="PS01124">
    <property type="entry name" value="HTH_ARAC_FAMILY_2"/>
    <property type="match status" value="1"/>
</dbReference>
<dbReference type="Pfam" id="PF12833">
    <property type="entry name" value="HTH_18"/>
    <property type="match status" value="1"/>
</dbReference>
<keyword evidence="1" id="KW-0805">Transcription regulation</keyword>
<accession>A0A9D2LH43</accession>
<evidence type="ECO:0000256" key="1">
    <source>
        <dbReference type="ARBA" id="ARBA00023015"/>
    </source>
</evidence>
<dbReference type="SMART" id="SM00342">
    <property type="entry name" value="HTH_ARAC"/>
    <property type="match status" value="1"/>
</dbReference>
<comment type="caution">
    <text evidence="5">The sequence shown here is derived from an EMBL/GenBank/DDBJ whole genome shotgun (WGS) entry which is preliminary data.</text>
</comment>
<dbReference type="Proteomes" id="UP000823824">
    <property type="component" value="Unassembled WGS sequence"/>
</dbReference>
<reference evidence="5" key="1">
    <citation type="journal article" date="2021" name="PeerJ">
        <title>Extensive microbial diversity within the chicken gut microbiome revealed by metagenomics and culture.</title>
        <authorList>
            <person name="Gilroy R."/>
            <person name="Ravi A."/>
            <person name="Getino M."/>
            <person name="Pursley I."/>
            <person name="Horton D.L."/>
            <person name="Alikhan N.F."/>
            <person name="Baker D."/>
            <person name="Gharbi K."/>
            <person name="Hall N."/>
            <person name="Watson M."/>
            <person name="Adriaenssens E.M."/>
            <person name="Foster-Nyarko E."/>
            <person name="Jarju S."/>
            <person name="Secka A."/>
            <person name="Antonio M."/>
            <person name="Oren A."/>
            <person name="Chaudhuri R.R."/>
            <person name="La Ragione R."/>
            <person name="Hildebrand F."/>
            <person name="Pallen M.J."/>
        </authorList>
    </citation>
    <scope>NUCLEOTIDE SEQUENCE</scope>
    <source>
        <strain evidence="5">ChiBcec18-1249</strain>
    </source>
</reference>
<dbReference type="InterPro" id="IPR009057">
    <property type="entry name" value="Homeodomain-like_sf"/>
</dbReference>
<evidence type="ECO:0000256" key="3">
    <source>
        <dbReference type="ARBA" id="ARBA00023163"/>
    </source>
</evidence>
<gene>
    <name evidence="5" type="ORF">H9787_02745</name>
</gene>
<organism evidence="5 6">
    <name type="scientific">Candidatus Oscillibacter excrementigallinarum</name>
    <dbReference type="NCBI Taxonomy" id="2838716"/>
    <lineage>
        <taxon>Bacteria</taxon>
        <taxon>Bacillati</taxon>
        <taxon>Bacillota</taxon>
        <taxon>Clostridia</taxon>
        <taxon>Eubacteriales</taxon>
        <taxon>Oscillospiraceae</taxon>
        <taxon>Oscillibacter</taxon>
    </lineage>
</organism>
<dbReference type="PANTHER" id="PTHR46796">
    <property type="entry name" value="HTH-TYPE TRANSCRIPTIONAL ACTIVATOR RHAS-RELATED"/>
    <property type="match status" value="1"/>
</dbReference>
<dbReference type="InterPro" id="IPR050204">
    <property type="entry name" value="AraC_XylS_family_regulators"/>
</dbReference>
<dbReference type="InterPro" id="IPR018060">
    <property type="entry name" value="HTH_AraC"/>
</dbReference>
<feature type="domain" description="HTH araC/xylS-type" evidence="4">
    <location>
        <begin position="187"/>
        <end position="285"/>
    </location>
</feature>
<proteinExistence type="predicted"/>
<dbReference type="GO" id="GO:0003700">
    <property type="term" value="F:DNA-binding transcription factor activity"/>
    <property type="evidence" value="ECO:0007669"/>
    <property type="project" value="InterPro"/>
</dbReference>
<dbReference type="PROSITE" id="PS00041">
    <property type="entry name" value="HTH_ARAC_FAMILY_1"/>
    <property type="match status" value="1"/>
</dbReference>
<keyword evidence="2" id="KW-0238">DNA-binding</keyword>
<evidence type="ECO:0000259" key="4">
    <source>
        <dbReference type="PROSITE" id="PS01124"/>
    </source>
</evidence>
<dbReference type="InterPro" id="IPR020449">
    <property type="entry name" value="Tscrpt_reg_AraC-type_HTH"/>
</dbReference>
<protein>
    <submittedName>
        <fullName evidence="5">AraC family transcriptional regulator</fullName>
    </submittedName>
</protein>
<dbReference type="EMBL" id="DWZJ01000021">
    <property type="protein sequence ID" value="HJB12617.1"/>
    <property type="molecule type" value="Genomic_DNA"/>
</dbReference>
<name>A0A9D2LH43_9FIRM</name>